<organism evidence="1 2">
    <name type="scientific">Paraburkholderia guartelaensis</name>
    <dbReference type="NCBI Taxonomy" id="2546446"/>
    <lineage>
        <taxon>Bacteria</taxon>
        <taxon>Pseudomonadati</taxon>
        <taxon>Pseudomonadota</taxon>
        <taxon>Betaproteobacteria</taxon>
        <taxon>Burkholderiales</taxon>
        <taxon>Burkholderiaceae</taxon>
        <taxon>Paraburkholderia</taxon>
    </lineage>
</organism>
<evidence type="ECO:0000313" key="1">
    <source>
        <dbReference type="EMBL" id="TDG03783.1"/>
    </source>
</evidence>
<dbReference type="RefSeq" id="WP_133187838.1">
    <property type="nucleotide sequence ID" value="NZ_SMOD01000036.1"/>
</dbReference>
<name>A0A4R5L4X4_9BURK</name>
<sequence>MGCTRGERRPKPVVIGFAGDLPVNLKGWAAAIGLIKFFSKLSSICRVNGSFESRFKLGLIDLKGALTADQCALYMADCHRFMKVEN</sequence>
<evidence type="ECO:0000313" key="2">
    <source>
        <dbReference type="Proteomes" id="UP000295606"/>
    </source>
</evidence>
<accession>A0A4R5L4X4</accession>
<dbReference type="Proteomes" id="UP000295606">
    <property type="component" value="Unassembled WGS sequence"/>
</dbReference>
<dbReference type="EMBL" id="SMOD01000036">
    <property type="protein sequence ID" value="TDG03783.1"/>
    <property type="molecule type" value="Genomic_DNA"/>
</dbReference>
<protein>
    <submittedName>
        <fullName evidence="1">Uncharacterized protein</fullName>
    </submittedName>
</protein>
<gene>
    <name evidence="1" type="ORF">E1N52_33115</name>
</gene>
<comment type="caution">
    <text evidence="1">The sequence shown here is derived from an EMBL/GenBank/DDBJ whole genome shotgun (WGS) entry which is preliminary data.</text>
</comment>
<reference evidence="1 2" key="1">
    <citation type="submission" date="2019-03" db="EMBL/GenBank/DDBJ databases">
        <title>Paraburkholderia sp. isolated from native Mimosa gymnas in Guartela State Park, Brazil.</title>
        <authorList>
            <person name="Paulitsch F."/>
            <person name="Hungria M."/>
            <person name="Delamuta J.R.M."/>
            <person name="Ribeiro R.A."/>
            <person name="Dall'Agnol R."/>
            <person name="Silva J.S.B."/>
        </authorList>
    </citation>
    <scope>NUCLEOTIDE SEQUENCE [LARGE SCALE GENOMIC DNA]</scope>
    <source>
        <strain evidence="1 2">CNPSo 3008</strain>
    </source>
</reference>
<dbReference type="AlphaFoldDB" id="A0A4R5L4X4"/>
<dbReference type="OrthoDB" id="9997299at2"/>
<proteinExistence type="predicted"/>